<dbReference type="EMBL" id="CAJNRD030001124">
    <property type="protein sequence ID" value="CAG5109086.1"/>
    <property type="molecule type" value="Genomic_DNA"/>
</dbReference>
<dbReference type="GO" id="GO:0006629">
    <property type="term" value="P:lipid metabolic process"/>
    <property type="evidence" value="ECO:0007669"/>
    <property type="project" value="TreeGrafter"/>
</dbReference>
<dbReference type="PRINTS" id="PR01273">
    <property type="entry name" value="INVTBRTCOLOR"/>
</dbReference>
<feature type="compositionally biased region" description="Low complexity" evidence="2">
    <location>
        <begin position="30"/>
        <end position="60"/>
    </location>
</feature>
<protein>
    <recommendedName>
        <fullName evidence="4">Lipocalin/cytosolic fatty-acid binding domain-containing protein</fullName>
    </recommendedName>
</protein>
<dbReference type="Pfam" id="PF00061">
    <property type="entry name" value="Lipocalin"/>
    <property type="match status" value="1"/>
</dbReference>
<feature type="chain" id="PRO_5035243103" description="Lipocalin/cytosolic fatty-acid binding domain-containing protein" evidence="3">
    <location>
        <begin position="22"/>
        <end position="237"/>
    </location>
</feature>
<evidence type="ECO:0000313" key="5">
    <source>
        <dbReference type="EMBL" id="CAG5109086.1"/>
    </source>
</evidence>
<evidence type="ECO:0000259" key="4">
    <source>
        <dbReference type="Pfam" id="PF00061"/>
    </source>
</evidence>
<comment type="caution">
    <text evidence="5">The sequence shown here is derived from an EMBL/GenBank/DDBJ whole genome shotgun (WGS) entry which is preliminary data.</text>
</comment>
<dbReference type="InterPro" id="IPR003057">
    <property type="entry name" value="Invtbrt_color"/>
</dbReference>
<feature type="signal peptide" evidence="3">
    <location>
        <begin position="1"/>
        <end position="21"/>
    </location>
</feature>
<organism evidence="5 6">
    <name type="scientific">Cotesia congregata</name>
    <name type="common">Parasitoid wasp</name>
    <name type="synonym">Apanteles congregatus</name>
    <dbReference type="NCBI Taxonomy" id="51543"/>
    <lineage>
        <taxon>Eukaryota</taxon>
        <taxon>Metazoa</taxon>
        <taxon>Ecdysozoa</taxon>
        <taxon>Arthropoda</taxon>
        <taxon>Hexapoda</taxon>
        <taxon>Insecta</taxon>
        <taxon>Pterygota</taxon>
        <taxon>Neoptera</taxon>
        <taxon>Endopterygota</taxon>
        <taxon>Hymenoptera</taxon>
        <taxon>Apocrita</taxon>
        <taxon>Ichneumonoidea</taxon>
        <taxon>Braconidae</taxon>
        <taxon>Microgastrinae</taxon>
        <taxon>Cotesia</taxon>
    </lineage>
</organism>
<proteinExistence type="predicted"/>
<feature type="region of interest" description="Disordered" evidence="2">
    <location>
        <begin position="27"/>
        <end position="63"/>
    </location>
</feature>
<dbReference type="AlphaFoldDB" id="A0A8J2MUY9"/>
<evidence type="ECO:0000256" key="1">
    <source>
        <dbReference type="ARBA" id="ARBA00023157"/>
    </source>
</evidence>
<accession>A0A8J2MUY9</accession>
<evidence type="ECO:0000256" key="3">
    <source>
        <dbReference type="SAM" id="SignalP"/>
    </source>
</evidence>
<keyword evidence="1" id="KW-1015">Disulfide bond</keyword>
<reference evidence="5" key="1">
    <citation type="submission" date="2021-04" db="EMBL/GenBank/DDBJ databases">
        <authorList>
            <person name="Chebbi M.A.C M."/>
        </authorList>
    </citation>
    <scope>NUCLEOTIDE SEQUENCE</scope>
</reference>
<keyword evidence="6" id="KW-1185">Reference proteome</keyword>
<dbReference type="OrthoDB" id="565904at2759"/>
<evidence type="ECO:0000313" key="6">
    <source>
        <dbReference type="Proteomes" id="UP000786811"/>
    </source>
</evidence>
<dbReference type="GO" id="GO:0000302">
    <property type="term" value="P:response to reactive oxygen species"/>
    <property type="evidence" value="ECO:0007669"/>
    <property type="project" value="TreeGrafter"/>
</dbReference>
<dbReference type="InterPro" id="IPR000566">
    <property type="entry name" value="Lipocln_cytosolic_FA-bd_dom"/>
</dbReference>
<dbReference type="GO" id="GO:0005737">
    <property type="term" value="C:cytoplasm"/>
    <property type="evidence" value="ECO:0007669"/>
    <property type="project" value="TreeGrafter"/>
</dbReference>
<feature type="domain" description="Lipocalin/cytosolic fatty-acid binding" evidence="4">
    <location>
        <begin position="84"/>
        <end position="205"/>
    </location>
</feature>
<sequence length="237" mass="26412">MIIPKMLTAPILLCLIVGALATSHGHKPYHGSSPSSGGSSSAGASSSASASSHAQSSTHGKYTRPKCGPCPYIKVDPVDFYKMSGAWYEIERSSNNVDNSDRCYKLTWGKPYDGHSTLTYKSLSNVKHATNTMVSTVTSNERGTGFTYRLPTLGSIFKEHLILDTDYHNYAIVYSCEMHGKKHYEYGWVFSRKQKPTCDIENIKQQAFTRYNLTVPDMVRHDLSNCCEAFANYNFCE</sequence>
<gene>
    <name evidence="5" type="ORF">HICCMSTLAB_LOCUS13722</name>
</gene>
<name>A0A8J2MUY9_COTCN</name>
<dbReference type="PANTHER" id="PTHR10612:SF11">
    <property type="entry name" value="KARL, ISOFORM A"/>
    <property type="match status" value="1"/>
</dbReference>
<dbReference type="SUPFAM" id="SSF50814">
    <property type="entry name" value="Lipocalins"/>
    <property type="match status" value="1"/>
</dbReference>
<dbReference type="CDD" id="cd00301">
    <property type="entry name" value="lipocalin_FABP"/>
    <property type="match status" value="1"/>
</dbReference>
<keyword evidence="3" id="KW-0732">Signal</keyword>
<dbReference type="InterPro" id="IPR012674">
    <property type="entry name" value="Calycin"/>
</dbReference>
<dbReference type="GO" id="GO:0031409">
    <property type="term" value="F:pigment binding"/>
    <property type="evidence" value="ECO:0007669"/>
    <property type="project" value="InterPro"/>
</dbReference>
<dbReference type="Gene3D" id="2.40.128.20">
    <property type="match status" value="1"/>
</dbReference>
<evidence type="ECO:0000256" key="2">
    <source>
        <dbReference type="SAM" id="MobiDB-lite"/>
    </source>
</evidence>
<dbReference type="PANTHER" id="PTHR10612">
    <property type="entry name" value="APOLIPOPROTEIN D"/>
    <property type="match status" value="1"/>
</dbReference>
<dbReference type="Proteomes" id="UP000786811">
    <property type="component" value="Unassembled WGS sequence"/>
</dbReference>